<dbReference type="PANTHER" id="PTHR10046">
    <property type="entry name" value="ATP DEPENDENT LON PROTEASE FAMILY MEMBER"/>
    <property type="match status" value="1"/>
</dbReference>
<dbReference type="SUPFAM" id="SSF50156">
    <property type="entry name" value="PDZ domain-like"/>
    <property type="match status" value="1"/>
</dbReference>
<gene>
    <name evidence="2" type="ORF">FC81_GL001528</name>
</gene>
<dbReference type="InterPro" id="IPR014721">
    <property type="entry name" value="Ribsml_uS5_D2-typ_fold_subgr"/>
</dbReference>
<dbReference type="GO" id="GO:0004252">
    <property type="term" value="F:serine-type endopeptidase activity"/>
    <property type="evidence" value="ECO:0007669"/>
    <property type="project" value="InterPro"/>
</dbReference>
<dbReference type="EMBL" id="AZEF01000027">
    <property type="protein sequence ID" value="KRL01383.1"/>
    <property type="molecule type" value="Genomic_DNA"/>
</dbReference>
<dbReference type="SMART" id="SM00228">
    <property type="entry name" value="PDZ"/>
    <property type="match status" value="1"/>
</dbReference>
<dbReference type="OrthoDB" id="2356897at2"/>
<accession>A0A0R1M0D4</accession>
<comment type="caution">
    <text evidence="2">The sequence shown here is derived from an EMBL/GenBank/DDBJ whole genome shotgun (WGS) entry which is preliminary data.</text>
</comment>
<dbReference type="AlphaFoldDB" id="A0A0R1M0D4"/>
<dbReference type="Pfam" id="PF05362">
    <property type="entry name" value="Lon_C"/>
    <property type="match status" value="1"/>
</dbReference>
<evidence type="ECO:0000313" key="2">
    <source>
        <dbReference type="EMBL" id="KRL01383.1"/>
    </source>
</evidence>
<dbReference type="InterPro" id="IPR020568">
    <property type="entry name" value="Ribosomal_Su5_D2-typ_SF"/>
</dbReference>
<dbReference type="InterPro" id="IPR008269">
    <property type="entry name" value="Lon_proteolytic"/>
</dbReference>
<protein>
    <submittedName>
        <fullName evidence="2">ATP-dependent protease La</fullName>
    </submittedName>
</protein>
<dbReference type="SUPFAM" id="SSF54211">
    <property type="entry name" value="Ribosomal protein S5 domain 2-like"/>
    <property type="match status" value="1"/>
</dbReference>
<dbReference type="GO" id="GO:0030163">
    <property type="term" value="P:protein catabolic process"/>
    <property type="evidence" value="ECO:0007669"/>
    <property type="project" value="InterPro"/>
</dbReference>
<dbReference type="NCBIfam" id="NF041438">
    <property type="entry name" value="SepM_fam_S16"/>
    <property type="match status" value="1"/>
</dbReference>
<dbReference type="Proteomes" id="UP000051621">
    <property type="component" value="Unassembled WGS sequence"/>
</dbReference>
<dbReference type="STRING" id="1423731.FC81_GL001528"/>
<reference evidence="2 3" key="1">
    <citation type="journal article" date="2015" name="Genome Announc.">
        <title>Expanding the biotechnology potential of lactobacilli through comparative genomics of 213 strains and associated genera.</title>
        <authorList>
            <person name="Sun Z."/>
            <person name="Harris H.M."/>
            <person name="McCann A."/>
            <person name="Guo C."/>
            <person name="Argimon S."/>
            <person name="Zhang W."/>
            <person name="Yang X."/>
            <person name="Jeffery I.B."/>
            <person name="Cooney J.C."/>
            <person name="Kagawa T.F."/>
            <person name="Liu W."/>
            <person name="Song Y."/>
            <person name="Salvetti E."/>
            <person name="Wrobel A."/>
            <person name="Rasinkangas P."/>
            <person name="Parkhill J."/>
            <person name="Rea M.C."/>
            <person name="O'Sullivan O."/>
            <person name="Ritari J."/>
            <person name="Douillard F.P."/>
            <person name="Paul Ross R."/>
            <person name="Yang R."/>
            <person name="Briner A.E."/>
            <person name="Felis G.E."/>
            <person name="de Vos W.M."/>
            <person name="Barrangou R."/>
            <person name="Klaenhammer T.R."/>
            <person name="Caufield P.W."/>
            <person name="Cui Y."/>
            <person name="Zhang H."/>
            <person name="O'Toole P.W."/>
        </authorList>
    </citation>
    <scope>NUCLEOTIDE SEQUENCE [LARGE SCALE GENOMIC DNA]</scope>
    <source>
        <strain evidence="2 3">DSM 19910</strain>
    </source>
</reference>
<evidence type="ECO:0000259" key="1">
    <source>
        <dbReference type="SMART" id="SM00228"/>
    </source>
</evidence>
<dbReference type="InterPro" id="IPR001478">
    <property type="entry name" value="PDZ"/>
</dbReference>
<dbReference type="InterPro" id="IPR036034">
    <property type="entry name" value="PDZ_sf"/>
</dbReference>
<dbReference type="GO" id="GO:0005524">
    <property type="term" value="F:ATP binding"/>
    <property type="evidence" value="ECO:0007669"/>
    <property type="project" value="InterPro"/>
</dbReference>
<keyword evidence="3" id="KW-1185">Reference proteome</keyword>
<dbReference type="Pfam" id="PF13180">
    <property type="entry name" value="PDZ_2"/>
    <property type="match status" value="1"/>
</dbReference>
<dbReference type="InterPro" id="IPR027065">
    <property type="entry name" value="Lon_Prtase"/>
</dbReference>
<dbReference type="Gene3D" id="3.30.230.10">
    <property type="match status" value="1"/>
</dbReference>
<proteinExistence type="predicted"/>
<evidence type="ECO:0000313" key="3">
    <source>
        <dbReference type="Proteomes" id="UP000051621"/>
    </source>
</evidence>
<dbReference type="GO" id="GO:0004176">
    <property type="term" value="F:ATP-dependent peptidase activity"/>
    <property type="evidence" value="ECO:0007669"/>
    <property type="project" value="InterPro"/>
</dbReference>
<feature type="domain" description="PDZ" evidence="1">
    <location>
        <begin position="111"/>
        <end position="184"/>
    </location>
</feature>
<name>A0A0R1M0D4_9LACO</name>
<keyword evidence="2" id="KW-0378">Hydrolase</keyword>
<dbReference type="RefSeq" id="WP_057744875.1">
    <property type="nucleotide sequence ID" value="NZ_AZEF01000027.1"/>
</dbReference>
<sequence length="342" mass="37422">MLKKKRLIAIALVILLGLFSFVPIPAYIETVGDAQNVGRYVTVSGSQKAYPGSFMLTYVELGQATPALYVASYFDKYATRLPSSSVTGASSAKEYKKVQHYYMDDALNQAKTVSLSLAGKPVKQNFKGIVVMSILKDSAFKDKLRVGDVITGVNGQRCVKTTDLLQCVHHTKQAVMSLRYQRNGETKTVTGRMNYLPQINKRGLGITFIQKAVVSSPVKIKINMDGIEGPSAGLMLTLEMYSQLSHENLKKGRKITGTGTILSDGAVGDIGGIDKKVVAAARKKAVIFFAPDNTLTQEERTAGDRNNYQEAKKTAQKLSTKMKIVPVKNIQDALSYLRKSSH</sequence>
<dbReference type="Gene3D" id="2.30.42.10">
    <property type="match status" value="1"/>
</dbReference>
<dbReference type="GO" id="GO:0006508">
    <property type="term" value="P:proteolysis"/>
    <property type="evidence" value="ECO:0007669"/>
    <property type="project" value="UniProtKB-KW"/>
</dbReference>
<dbReference type="PATRIC" id="fig|1423731.3.peg.1569"/>
<organism evidence="2 3">
    <name type="scientific">Liquorilactobacillus capillatus DSM 19910</name>
    <dbReference type="NCBI Taxonomy" id="1423731"/>
    <lineage>
        <taxon>Bacteria</taxon>
        <taxon>Bacillati</taxon>
        <taxon>Bacillota</taxon>
        <taxon>Bacilli</taxon>
        <taxon>Lactobacillales</taxon>
        <taxon>Lactobacillaceae</taxon>
        <taxon>Liquorilactobacillus</taxon>
    </lineage>
</organism>
<keyword evidence="2" id="KW-0645">Protease</keyword>